<feature type="transmembrane region" description="Helical" evidence="1">
    <location>
        <begin position="79"/>
        <end position="98"/>
    </location>
</feature>
<evidence type="ECO:0000313" key="3">
    <source>
        <dbReference type="Proteomes" id="UP000263900"/>
    </source>
</evidence>
<protein>
    <recommendedName>
        <fullName evidence="4">ATP synthase subunit I</fullName>
    </recommendedName>
</protein>
<feature type="transmembrane region" description="Helical" evidence="1">
    <location>
        <begin position="9"/>
        <end position="28"/>
    </location>
</feature>
<evidence type="ECO:0008006" key="4">
    <source>
        <dbReference type="Google" id="ProtNLM"/>
    </source>
</evidence>
<reference evidence="2 3" key="1">
    <citation type="submission" date="2018-09" db="EMBL/GenBank/DDBJ databases">
        <title>Genome sequencing of strain 6GH32-13.</title>
        <authorList>
            <person name="Weon H.-Y."/>
            <person name="Heo J."/>
            <person name="Kwon S.-W."/>
        </authorList>
    </citation>
    <scope>NUCLEOTIDE SEQUENCE [LARGE SCALE GENOMIC DNA]</scope>
    <source>
        <strain evidence="2 3">5GH32-13</strain>
    </source>
</reference>
<evidence type="ECO:0000256" key="1">
    <source>
        <dbReference type="SAM" id="Phobius"/>
    </source>
</evidence>
<dbReference type="RefSeq" id="WP_119054223.1">
    <property type="nucleotide sequence ID" value="NZ_CP032157.1"/>
</dbReference>
<evidence type="ECO:0000313" key="2">
    <source>
        <dbReference type="EMBL" id="AXY78351.1"/>
    </source>
</evidence>
<keyword evidence="1" id="KW-1133">Transmembrane helix</keyword>
<dbReference type="KEGG" id="pseg:D3H65_32085"/>
<sequence length="134" mass="14866">MELQTASRNFLPITVIFLITNAFFIFGRPLLAKWGVDTDVLIIGNLLLVLLTVFSFYQHNRALRNKNLHAFLRLLKGSMLIKMGVCGVAALIYILVAGKGVNTGGVLGFMLLYFVYTLTEAAIVMKLSKQNKNA</sequence>
<dbReference type="AlphaFoldDB" id="A0A3B7N966"/>
<feature type="transmembrane region" description="Helical" evidence="1">
    <location>
        <begin position="40"/>
        <end position="58"/>
    </location>
</feature>
<proteinExistence type="predicted"/>
<feature type="transmembrane region" description="Helical" evidence="1">
    <location>
        <begin position="104"/>
        <end position="125"/>
    </location>
</feature>
<keyword evidence="1" id="KW-0472">Membrane</keyword>
<dbReference type="OrthoDB" id="669730at2"/>
<name>A0A3B7N966_9BACT</name>
<dbReference type="EMBL" id="CP032157">
    <property type="protein sequence ID" value="AXY78351.1"/>
    <property type="molecule type" value="Genomic_DNA"/>
</dbReference>
<gene>
    <name evidence="2" type="ORF">D3H65_32085</name>
</gene>
<accession>A0A3B7N966</accession>
<keyword evidence="1" id="KW-0812">Transmembrane</keyword>
<organism evidence="2 3">
    <name type="scientific">Paraflavitalea soli</name>
    <dbReference type="NCBI Taxonomy" id="2315862"/>
    <lineage>
        <taxon>Bacteria</taxon>
        <taxon>Pseudomonadati</taxon>
        <taxon>Bacteroidota</taxon>
        <taxon>Chitinophagia</taxon>
        <taxon>Chitinophagales</taxon>
        <taxon>Chitinophagaceae</taxon>
        <taxon>Paraflavitalea</taxon>
    </lineage>
</organism>
<dbReference type="Proteomes" id="UP000263900">
    <property type="component" value="Chromosome"/>
</dbReference>
<keyword evidence="3" id="KW-1185">Reference proteome</keyword>